<dbReference type="InterPro" id="IPR000719">
    <property type="entry name" value="Prot_kinase_dom"/>
</dbReference>
<keyword evidence="4" id="KW-0547">Nucleotide-binding</keyword>
<protein>
    <recommendedName>
        <fullName evidence="1">non-specific serine/threonine protein kinase</fullName>
        <ecNumber evidence="1">2.7.11.1</ecNumber>
    </recommendedName>
</protein>
<dbReference type="InterPro" id="IPR011009">
    <property type="entry name" value="Kinase-like_dom_sf"/>
</dbReference>
<evidence type="ECO:0000313" key="12">
    <source>
        <dbReference type="Proteomes" id="UP000585474"/>
    </source>
</evidence>
<name>A0A7J0G979_9ERIC</name>
<evidence type="ECO:0000256" key="2">
    <source>
        <dbReference type="ARBA" id="ARBA00022527"/>
    </source>
</evidence>
<dbReference type="OrthoDB" id="432483at2759"/>
<dbReference type="AlphaFoldDB" id="A0A7J0G979"/>
<keyword evidence="2" id="KW-0723">Serine/threonine-protein kinase</keyword>
<dbReference type="EC" id="2.7.11.1" evidence="1"/>
<comment type="catalytic activity">
    <reaction evidence="8">
        <text>L-seryl-[protein] + ATP = O-phospho-L-seryl-[protein] + ADP + H(+)</text>
        <dbReference type="Rhea" id="RHEA:17989"/>
        <dbReference type="Rhea" id="RHEA-COMP:9863"/>
        <dbReference type="Rhea" id="RHEA-COMP:11604"/>
        <dbReference type="ChEBI" id="CHEBI:15378"/>
        <dbReference type="ChEBI" id="CHEBI:29999"/>
        <dbReference type="ChEBI" id="CHEBI:30616"/>
        <dbReference type="ChEBI" id="CHEBI:83421"/>
        <dbReference type="ChEBI" id="CHEBI:456216"/>
        <dbReference type="EC" id="2.7.11.1"/>
    </reaction>
</comment>
<dbReference type="EMBL" id="BJWL01000019">
    <property type="protein sequence ID" value="GFZ07357.1"/>
    <property type="molecule type" value="Genomic_DNA"/>
</dbReference>
<feature type="region of interest" description="Disordered" evidence="9">
    <location>
        <begin position="121"/>
        <end position="140"/>
    </location>
</feature>
<evidence type="ECO:0000256" key="1">
    <source>
        <dbReference type="ARBA" id="ARBA00012513"/>
    </source>
</evidence>
<dbReference type="Proteomes" id="UP000585474">
    <property type="component" value="Unassembled WGS sequence"/>
</dbReference>
<dbReference type="SUPFAM" id="SSF56112">
    <property type="entry name" value="Protein kinase-like (PK-like)"/>
    <property type="match status" value="1"/>
</dbReference>
<dbReference type="PANTHER" id="PTHR45637">
    <property type="entry name" value="FLIPPASE KINASE 1-RELATED"/>
    <property type="match status" value="1"/>
</dbReference>
<organism evidence="11 12">
    <name type="scientific">Actinidia rufa</name>
    <dbReference type="NCBI Taxonomy" id="165716"/>
    <lineage>
        <taxon>Eukaryota</taxon>
        <taxon>Viridiplantae</taxon>
        <taxon>Streptophyta</taxon>
        <taxon>Embryophyta</taxon>
        <taxon>Tracheophyta</taxon>
        <taxon>Spermatophyta</taxon>
        <taxon>Magnoliopsida</taxon>
        <taxon>eudicotyledons</taxon>
        <taxon>Gunneridae</taxon>
        <taxon>Pentapetalae</taxon>
        <taxon>asterids</taxon>
        <taxon>Ericales</taxon>
        <taxon>Actinidiaceae</taxon>
        <taxon>Actinidia</taxon>
    </lineage>
</organism>
<evidence type="ECO:0000256" key="7">
    <source>
        <dbReference type="ARBA" id="ARBA00047899"/>
    </source>
</evidence>
<evidence type="ECO:0000313" key="11">
    <source>
        <dbReference type="EMBL" id="GFZ07357.1"/>
    </source>
</evidence>
<dbReference type="PROSITE" id="PS50011">
    <property type="entry name" value="PROTEIN_KINASE_DOM"/>
    <property type="match status" value="1"/>
</dbReference>
<dbReference type="Pfam" id="PF00069">
    <property type="entry name" value="Pkinase"/>
    <property type="match status" value="1"/>
</dbReference>
<evidence type="ECO:0000256" key="3">
    <source>
        <dbReference type="ARBA" id="ARBA00022679"/>
    </source>
</evidence>
<gene>
    <name evidence="11" type="ORF">Acr_19g0002940</name>
</gene>
<evidence type="ECO:0000259" key="10">
    <source>
        <dbReference type="PROSITE" id="PS50011"/>
    </source>
</evidence>
<evidence type="ECO:0000256" key="9">
    <source>
        <dbReference type="SAM" id="MobiDB-lite"/>
    </source>
</evidence>
<dbReference type="FunFam" id="3.30.200.20:FF:000032">
    <property type="entry name" value="Serine/threonine-protein kinase D6PK-like"/>
    <property type="match status" value="1"/>
</dbReference>
<feature type="domain" description="Protein kinase" evidence="10">
    <location>
        <begin position="196"/>
        <end position="306"/>
    </location>
</feature>
<accession>A0A7J0G979</accession>
<dbReference type="GO" id="GO:0005524">
    <property type="term" value="F:ATP binding"/>
    <property type="evidence" value="ECO:0007669"/>
    <property type="project" value="UniProtKB-KW"/>
</dbReference>
<evidence type="ECO:0000256" key="5">
    <source>
        <dbReference type="ARBA" id="ARBA00022777"/>
    </source>
</evidence>
<evidence type="ECO:0000256" key="6">
    <source>
        <dbReference type="ARBA" id="ARBA00022840"/>
    </source>
</evidence>
<feature type="compositionally biased region" description="Polar residues" evidence="9">
    <location>
        <begin position="19"/>
        <end position="37"/>
    </location>
</feature>
<proteinExistence type="predicted"/>
<keyword evidence="12" id="KW-1185">Reference proteome</keyword>
<feature type="region of interest" description="Disordered" evidence="9">
    <location>
        <begin position="1"/>
        <end position="69"/>
    </location>
</feature>
<comment type="caution">
    <text evidence="11">The sequence shown here is derived from an EMBL/GenBank/DDBJ whole genome shotgun (WGS) entry which is preliminary data.</text>
</comment>
<reference evidence="11 12" key="1">
    <citation type="submission" date="2019-07" db="EMBL/GenBank/DDBJ databases">
        <title>De Novo Assembly of kiwifruit Actinidia rufa.</title>
        <authorList>
            <person name="Sugita-Konishi S."/>
            <person name="Sato K."/>
            <person name="Mori E."/>
            <person name="Abe Y."/>
            <person name="Kisaki G."/>
            <person name="Hamano K."/>
            <person name="Suezawa K."/>
            <person name="Otani M."/>
            <person name="Fukuda T."/>
            <person name="Manabe T."/>
            <person name="Gomi K."/>
            <person name="Tabuchi M."/>
            <person name="Akimitsu K."/>
            <person name="Kataoka I."/>
        </authorList>
    </citation>
    <scope>NUCLEOTIDE SEQUENCE [LARGE SCALE GENOMIC DNA]</scope>
    <source>
        <strain evidence="12">cv. Fuchu</strain>
    </source>
</reference>
<keyword evidence="3" id="KW-0808">Transferase</keyword>
<keyword evidence="5 11" id="KW-0418">Kinase</keyword>
<comment type="catalytic activity">
    <reaction evidence="7">
        <text>L-threonyl-[protein] + ATP = O-phospho-L-threonyl-[protein] + ADP + H(+)</text>
        <dbReference type="Rhea" id="RHEA:46608"/>
        <dbReference type="Rhea" id="RHEA-COMP:11060"/>
        <dbReference type="Rhea" id="RHEA-COMP:11605"/>
        <dbReference type="ChEBI" id="CHEBI:15378"/>
        <dbReference type="ChEBI" id="CHEBI:30013"/>
        <dbReference type="ChEBI" id="CHEBI:30616"/>
        <dbReference type="ChEBI" id="CHEBI:61977"/>
        <dbReference type="ChEBI" id="CHEBI:456216"/>
        <dbReference type="EC" id="2.7.11.1"/>
    </reaction>
</comment>
<keyword evidence="6" id="KW-0067">ATP-binding</keyword>
<evidence type="ECO:0000256" key="4">
    <source>
        <dbReference type="ARBA" id="ARBA00022741"/>
    </source>
</evidence>
<evidence type="ECO:0000256" key="8">
    <source>
        <dbReference type="ARBA" id="ARBA00048679"/>
    </source>
</evidence>
<dbReference type="GO" id="GO:0004674">
    <property type="term" value="F:protein serine/threonine kinase activity"/>
    <property type="evidence" value="ECO:0007669"/>
    <property type="project" value="UniProtKB-KW"/>
</dbReference>
<sequence length="306" mass="33561">MASKPCGRPSPEKQRKRTGNQTFEGNSCRPSPLQVSETGKAEPDTSKKIPRSVRQIASKQVSKDTTEDNKLLNSLQKGSCNDLNEKLDSSLSLGDLKQVPICVSPVFNDAKGSLEGGAYLEKKSSDNGTVKDNPASAKVSDGTNKFAKTSGSAKISDRADYVESGKSSMCRGSTSSDVGSYPSCSNKRWGFGFEPFQIAKEVGLWDIGSVYLSELSGTKCYFAMKVMDKASLASRKKLLRAQTEREILQCLDHPFLPTLYSHFETDKFSCLVMEFCPGGDLHTLRQRQPGKHFSEQAVKYETCPYS</sequence>
<dbReference type="Gene3D" id="3.30.200.20">
    <property type="entry name" value="Phosphorylase Kinase, domain 1"/>
    <property type="match status" value="1"/>
</dbReference>